<proteinExistence type="predicted"/>
<dbReference type="SUPFAM" id="SSF52047">
    <property type="entry name" value="RNI-like"/>
    <property type="match status" value="1"/>
</dbReference>
<evidence type="ECO:0000313" key="2">
    <source>
        <dbReference type="EMBL" id="KAF1968882.1"/>
    </source>
</evidence>
<dbReference type="Proteomes" id="UP000800036">
    <property type="component" value="Unassembled WGS sequence"/>
</dbReference>
<name>A0A6A5UYI3_9PLEO</name>
<dbReference type="AlphaFoldDB" id="A0A6A5UYI3"/>
<dbReference type="EMBL" id="ML976715">
    <property type="protein sequence ID" value="KAF1968882.1"/>
    <property type="molecule type" value="Genomic_DNA"/>
</dbReference>
<dbReference type="InterPro" id="IPR032675">
    <property type="entry name" value="LRR_dom_sf"/>
</dbReference>
<accession>A0A6A5UYI3</accession>
<sequence length="507" mass="57043">MFDLFALPTELVHNVIEAIDDRPTLIALAQTCQKLHPLAEAQLFKEIYIRDGTSVTRLAEALEQRPKRIRAIEKLEATPFWHGWQGIEQMPELVGRMQRLKSLKVESPLINSNRMDGWWSEGSAREYMDLFEVANGVPSAHLGRPTAAMEGAFGCLTSFTLHSHGVNSRYYSFESILPIFLSTTLKFIHVSCVELGSCTTSDFRNRIRSRKGCTSLETLILERCAAKAEGLQLVLSLPRALRCLALLLSRNMDVERQGLEDLGGPIANKFVTNIIEALEQQSGSLEHFRCTQARDSFRERQNTLQKILSLFGSSSATLRFNSPGLSVFGQLRILELDYRSPVTAVVFDPKLSPPNLHTLGISGIDYDFDRTWRHLPSYISAIASATSFSHLRLHASPCPQNFDDVFKTLEEPVFPEKAQRLRLLAVVESLRGRAGVELVSACNWRGSVVPPYVYTEPVPEERVIFDSRKRCSQEEADGYNPPFEMAPYVLTDGLGLKSFWCIGTKRF</sequence>
<dbReference type="PROSITE" id="PS50181">
    <property type="entry name" value="FBOX"/>
    <property type="match status" value="1"/>
</dbReference>
<dbReference type="OrthoDB" id="2522477at2759"/>
<dbReference type="Gene3D" id="3.80.10.10">
    <property type="entry name" value="Ribonuclease Inhibitor"/>
    <property type="match status" value="1"/>
</dbReference>
<gene>
    <name evidence="2" type="ORF">BU23DRAFT_254999</name>
</gene>
<evidence type="ECO:0000313" key="3">
    <source>
        <dbReference type="Proteomes" id="UP000800036"/>
    </source>
</evidence>
<feature type="domain" description="F-box" evidence="1">
    <location>
        <begin position="1"/>
        <end position="47"/>
    </location>
</feature>
<evidence type="ECO:0000259" key="1">
    <source>
        <dbReference type="PROSITE" id="PS50181"/>
    </source>
</evidence>
<dbReference type="InterPro" id="IPR001810">
    <property type="entry name" value="F-box_dom"/>
</dbReference>
<keyword evidence="3" id="KW-1185">Reference proteome</keyword>
<reference evidence="2" key="1">
    <citation type="journal article" date="2020" name="Stud. Mycol.">
        <title>101 Dothideomycetes genomes: a test case for predicting lifestyles and emergence of pathogens.</title>
        <authorList>
            <person name="Haridas S."/>
            <person name="Albert R."/>
            <person name="Binder M."/>
            <person name="Bloem J."/>
            <person name="Labutti K."/>
            <person name="Salamov A."/>
            <person name="Andreopoulos B."/>
            <person name="Baker S."/>
            <person name="Barry K."/>
            <person name="Bills G."/>
            <person name="Bluhm B."/>
            <person name="Cannon C."/>
            <person name="Castanera R."/>
            <person name="Culley D."/>
            <person name="Daum C."/>
            <person name="Ezra D."/>
            <person name="Gonzalez J."/>
            <person name="Henrissat B."/>
            <person name="Kuo A."/>
            <person name="Liang C."/>
            <person name="Lipzen A."/>
            <person name="Lutzoni F."/>
            <person name="Magnuson J."/>
            <person name="Mondo S."/>
            <person name="Nolan M."/>
            <person name="Ohm R."/>
            <person name="Pangilinan J."/>
            <person name="Park H.-J."/>
            <person name="Ramirez L."/>
            <person name="Alfaro M."/>
            <person name="Sun H."/>
            <person name="Tritt A."/>
            <person name="Yoshinaga Y."/>
            <person name="Zwiers L.-H."/>
            <person name="Turgeon B."/>
            <person name="Goodwin S."/>
            <person name="Spatafora J."/>
            <person name="Crous P."/>
            <person name="Grigoriev I."/>
        </authorList>
    </citation>
    <scope>NUCLEOTIDE SEQUENCE</scope>
    <source>
        <strain evidence="2">CBS 107.79</strain>
    </source>
</reference>
<protein>
    <recommendedName>
        <fullName evidence="1">F-box domain-containing protein</fullName>
    </recommendedName>
</protein>
<organism evidence="2 3">
    <name type="scientific">Bimuria novae-zelandiae CBS 107.79</name>
    <dbReference type="NCBI Taxonomy" id="1447943"/>
    <lineage>
        <taxon>Eukaryota</taxon>
        <taxon>Fungi</taxon>
        <taxon>Dikarya</taxon>
        <taxon>Ascomycota</taxon>
        <taxon>Pezizomycotina</taxon>
        <taxon>Dothideomycetes</taxon>
        <taxon>Pleosporomycetidae</taxon>
        <taxon>Pleosporales</taxon>
        <taxon>Massarineae</taxon>
        <taxon>Didymosphaeriaceae</taxon>
        <taxon>Bimuria</taxon>
    </lineage>
</organism>